<dbReference type="AlphaFoldDB" id="A0AAV1KP68"/>
<gene>
    <name evidence="4" type="ORF">PARMNEM_LOCUS5643</name>
</gene>
<dbReference type="Proteomes" id="UP001314205">
    <property type="component" value="Unassembled WGS sequence"/>
</dbReference>
<keyword evidence="5" id="KW-1185">Reference proteome</keyword>
<feature type="signal peptide" evidence="2">
    <location>
        <begin position="1"/>
        <end position="18"/>
    </location>
</feature>
<evidence type="ECO:0000313" key="5">
    <source>
        <dbReference type="Proteomes" id="UP001314205"/>
    </source>
</evidence>
<protein>
    <recommendedName>
        <fullName evidence="3">Carboxylesterase type B domain-containing protein</fullName>
    </recommendedName>
</protein>
<proteinExistence type="predicted"/>
<dbReference type="Gene3D" id="3.40.50.1820">
    <property type="entry name" value="alpha/beta hydrolase"/>
    <property type="match status" value="1"/>
</dbReference>
<sequence length="579" mass="66248">MNLLMCFLILCCITIINANIVVDTKFGKVAGKEVDSIIPNEKYYSFLGIPYAKPPIGALRLQPPQPPEGWSDILEAKKERKPCPQYFLPVRNTKRIGYTGDEDCLYLSVHTPKVSGTNLGFPSIVFLYNEQFRISFNGSKDYGPDFFMKEEVILITVHHRLGALGFISFEDEVLPGNNGLRDVILALKWIQENIKFFGGDPSRVTLMGSQGGGALADLLLQTKKSEGLFHAVILQSGTSWNPEYIDENPRKKAKALGEALEETLTTTSYLIKRFADWSAQLIAESEHLAIHADDARAIQRGIVAFGPSIEPKHPDAIITSYPEDNNFNINVPIMVGYNSREGIEFSERFLQKPQYLTFADRDFLLMFPIRVKYHFKINDKVYFEAIEKIKEFYFDEGYVKISKPGEYISYITDITAFYNTDYAVRKYTNMSSFPVYYYVFDYSGELNMRKKASLQDAINIDGTWGATVADELCYLFVCNPRKIYKKLLEEEDSEEIKVLKNMVRLWANFAKTGNPTPTGEQFTWKPATKHKRECLVISDELKMRDNIHEDVVKFWDEFISSYSVKAINGIIQDIIRDEF</sequence>
<evidence type="ECO:0000256" key="2">
    <source>
        <dbReference type="SAM" id="SignalP"/>
    </source>
</evidence>
<keyword evidence="2" id="KW-0732">Signal</keyword>
<reference evidence="4 5" key="1">
    <citation type="submission" date="2023-11" db="EMBL/GenBank/DDBJ databases">
        <authorList>
            <person name="Hedman E."/>
            <person name="Englund M."/>
            <person name="Stromberg M."/>
            <person name="Nyberg Akerstrom W."/>
            <person name="Nylinder S."/>
            <person name="Jareborg N."/>
            <person name="Kallberg Y."/>
            <person name="Kronander E."/>
        </authorList>
    </citation>
    <scope>NUCLEOTIDE SEQUENCE [LARGE SCALE GENOMIC DNA]</scope>
</reference>
<dbReference type="Pfam" id="PF00135">
    <property type="entry name" value="COesterase"/>
    <property type="match status" value="1"/>
</dbReference>
<feature type="chain" id="PRO_5043449385" description="Carboxylesterase type B domain-containing protein" evidence="2">
    <location>
        <begin position="19"/>
        <end position="579"/>
    </location>
</feature>
<organism evidence="4 5">
    <name type="scientific">Parnassius mnemosyne</name>
    <name type="common">clouded apollo</name>
    <dbReference type="NCBI Taxonomy" id="213953"/>
    <lineage>
        <taxon>Eukaryota</taxon>
        <taxon>Metazoa</taxon>
        <taxon>Ecdysozoa</taxon>
        <taxon>Arthropoda</taxon>
        <taxon>Hexapoda</taxon>
        <taxon>Insecta</taxon>
        <taxon>Pterygota</taxon>
        <taxon>Neoptera</taxon>
        <taxon>Endopterygota</taxon>
        <taxon>Lepidoptera</taxon>
        <taxon>Glossata</taxon>
        <taxon>Ditrysia</taxon>
        <taxon>Papilionoidea</taxon>
        <taxon>Papilionidae</taxon>
        <taxon>Parnassiinae</taxon>
        <taxon>Parnassini</taxon>
        <taxon>Parnassius</taxon>
        <taxon>Driopa</taxon>
    </lineage>
</organism>
<comment type="caution">
    <text evidence="4">The sequence shown here is derived from an EMBL/GenBank/DDBJ whole genome shotgun (WGS) entry which is preliminary data.</text>
</comment>
<dbReference type="InterPro" id="IPR002018">
    <property type="entry name" value="CarbesteraseB"/>
</dbReference>
<keyword evidence="1" id="KW-0325">Glycoprotein</keyword>
<evidence type="ECO:0000313" key="4">
    <source>
        <dbReference type="EMBL" id="CAK1584384.1"/>
    </source>
</evidence>
<feature type="domain" description="Carboxylesterase type B" evidence="3">
    <location>
        <begin position="20"/>
        <end position="555"/>
    </location>
</feature>
<accession>A0AAV1KP68</accession>
<dbReference type="PANTHER" id="PTHR11559">
    <property type="entry name" value="CARBOXYLESTERASE"/>
    <property type="match status" value="1"/>
</dbReference>
<evidence type="ECO:0000259" key="3">
    <source>
        <dbReference type="Pfam" id="PF00135"/>
    </source>
</evidence>
<evidence type="ECO:0000256" key="1">
    <source>
        <dbReference type="ARBA" id="ARBA00023180"/>
    </source>
</evidence>
<dbReference type="InterPro" id="IPR029058">
    <property type="entry name" value="AB_hydrolase_fold"/>
</dbReference>
<dbReference type="EMBL" id="CAVLGL010000068">
    <property type="protein sequence ID" value="CAK1584384.1"/>
    <property type="molecule type" value="Genomic_DNA"/>
</dbReference>
<name>A0AAV1KP68_9NEOP</name>
<dbReference type="SUPFAM" id="SSF53474">
    <property type="entry name" value="alpha/beta-Hydrolases"/>
    <property type="match status" value="1"/>
</dbReference>
<dbReference type="InterPro" id="IPR050309">
    <property type="entry name" value="Type-B_Carboxylest/Lipase"/>
</dbReference>